<keyword evidence="3" id="KW-1003">Cell membrane</keyword>
<keyword evidence="5" id="KW-0812">Transmembrane</keyword>
<evidence type="ECO:0000256" key="3">
    <source>
        <dbReference type="ARBA" id="ARBA00022475"/>
    </source>
</evidence>
<dbReference type="PANTHER" id="PTHR43045:SF1">
    <property type="entry name" value="SHIKIMATE TRANSPORTER"/>
    <property type="match status" value="1"/>
</dbReference>
<keyword evidence="5" id="KW-0472">Membrane</keyword>
<dbReference type="Gene3D" id="1.20.1250.20">
    <property type="entry name" value="MFS general substrate transporter like domains"/>
    <property type="match status" value="1"/>
</dbReference>
<dbReference type="RefSeq" id="WP_233157424.1">
    <property type="nucleotide sequence ID" value="NZ_PQHX01000035.1"/>
</dbReference>
<feature type="transmembrane region" description="Helical" evidence="5">
    <location>
        <begin position="82"/>
        <end position="100"/>
    </location>
</feature>
<keyword evidence="5" id="KW-1133">Transmembrane helix</keyword>
<name>A0ABY4NZC3_9PSEU</name>
<evidence type="ECO:0000313" key="6">
    <source>
        <dbReference type="EMBL" id="UQS25409.1"/>
    </source>
</evidence>
<protein>
    <submittedName>
        <fullName evidence="6">Uncharacterized protein</fullName>
    </submittedName>
</protein>
<feature type="transmembrane region" description="Helical" evidence="5">
    <location>
        <begin position="112"/>
        <end position="130"/>
    </location>
</feature>
<accession>A0ABY4NZC3</accession>
<keyword evidence="2" id="KW-0813">Transport</keyword>
<feature type="transmembrane region" description="Helical" evidence="5">
    <location>
        <begin position="46"/>
        <end position="70"/>
    </location>
</feature>
<evidence type="ECO:0000256" key="2">
    <source>
        <dbReference type="ARBA" id="ARBA00022448"/>
    </source>
</evidence>
<evidence type="ECO:0000256" key="4">
    <source>
        <dbReference type="SAM" id="MobiDB-lite"/>
    </source>
</evidence>
<dbReference type="Proteomes" id="UP000830158">
    <property type="component" value="Chromosome"/>
</dbReference>
<dbReference type="InterPro" id="IPR036259">
    <property type="entry name" value="MFS_trans_sf"/>
</dbReference>
<dbReference type="SUPFAM" id="SSF103473">
    <property type="entry name" value="MFS general substrate transporter"/>
    <property type="match status" value="1"/>
</dbReference>
<evidence type="ECO:0000256" key="1">
    <source>
        <dbReference type="ARBA" id="ARBA00004651"/>
    </source>
</evidence>
<sequence>MLVVVGLLIRVKIVETPAFRKMAEQEGESTVPARELVRDRISRRHLLLGMGSRLTEGVAFNAWAVFVISYGSGTLDLDRQPLLQAVMIAAVVMVVFIPIFGRVSDRIGTNGVLAYLAVTTAISVACTLAIRRRDMFTDDVRAPARAVGVRPVNPDRRGTGGGCAPHPPPVPRPRPGHPRASSPFAMWVTWISLLPA</sequence>
<keyword evidence="7" id="KW-1185">Reference proteome</keyword>
<organism evidence="6 7">
    <name type="scientific">Amycolatopsis thermalba</name>
    <dbReference type="NCBI Taxonomy" id="944492"/>
    <lineage>
        <taxon>Bacteria</taxon>
        <taxon>Bacillati</taxon>
        <taxon>Actinomycetota</taxon>
        <taxon>Actinomycetes</taxon>
        <taxon>Pseudonocardiales</taxon>
        <taxon>Pseudonocardiaceae</taxon>
        <taxon>Amycolatopsis</taxon>
    </lineage>
</organism>
<gene>
    <name evidence="6" type="ORF">L1857_22675</name>
</gene>
<evidence type="ECO:0000313" key="7">
    <source>
        <dbReference type="Proteomes" id="UP000830158"/>
    </source>
</evidence>
<dbReference type="EMBL" id="CP091196">
    <property type="protein sequence ID" value="UQS25409.1"/>
    <property type="molecule type" value="Genomic_DNA"/>
</dbReference>
<reference evidence="6" key="1">
    <citation type="submission" date="2022-01" db="EMBL/GenBank/DDBJ databases">
        <title>PSI-footprinting approach for the identification of protein synthesis inhibitor producers.</title>
        <authorList>
            <person name="Handel F."/>
            <person name="Kulik A."/>
            <person name="Wex K.W."/>
            <person name="Berscheid A."/>
            <person name="Saur J.S."/>
            <person name="Winkler A."/>
            <person name="Wibberg D."/>
            <person name="Kalinowski J."/>
            <person name="Broetz-Oesterhelt H."/>
            <person name="Mast Y."/>
        </authorList>
    </citation>
    <scope>NUCLEOTIDE SEQUENCE</scope>
    <source>
        <strain evidence="6">KNN 49.3e</strain>
    </source>
</reference>
<dbReference type="PANTHER" id="PTHR43045">
    <property type="entry name" value="SHIKIMATE TRANSPORTER"/>
    <property type="match status" value="1"/>
</dbReference>
<comment type="subcellular location">
    <subcellularLocation>
        <location evidence="1">Cell membrane</location>
        <topology evidence="1">Multi-pass membrane protein</topology>
    </subcellularLocation>
</comment>
<proteinExistence type="predicted"/>
<evidence type="ECO:0000256" key="5">
    <source>
        <dbReference type="SAM" id="Phobius"/>
    </source>
</evidence>
<feature type="region of interest" description="Disordered" evidence="4">
    <location>
        <begin position="150"/>
        <end position="178"/>
    </location>
</feature>